<dbReference type="PANTHER" id="PTHR30047:SF7">
    <property type="entry name" value="HIGH-AFFINITY CHOLINE TRANSPORT PROTEIN"/>
    <property type="match status" value="1"/>
</dbReference>
<keyword evidence="11" id="KW-1185">Reference proteome</keyword>
<feature type="transmembrane region" description="Helical" evidence="9">
    <location>
        <begin position="434"/>
        <end position="453"/>
    </location>
</feature>
<feature type="transmembrane region" description="Helical" evidence="9">
    <location>
        <begin position="528"/>
        <end position="547"/>
    </location>
</feature>
<feature type="transmembrane region" description="Helical" evidence="9">
    <location>
        <begin position="400"/>
        <end position="422"/>
    </location>
</feature>
<evidence type="ECO:0000256" key="4">
    <source>
        <dbReference type="ARBA" id="ARBA00022475"/>
    </source>
</evidence>
<comment type="subcellular location">
    <subcellularLocation>
        <location evidence="1">Cell membrane</location>
        <topology evidence="1">Multi-pass membrane protein</topology>
    </subcellularLocation>
</comment>
<keyword evidence="4" id="KW-1003">Cell membrane</keyword>
<reference evidence="10 11" key="1">
    <citation type="submission" date="2023-04" db="EMBL/GenBank/DDBJ databases">
        <title>Funneling lignin-derived compounds into biodiesel using alkali-halophilic Citricoccus sp. P2.</title>
        <authorList>
            <person name="Luo C.-B."/>
        </authorList>
    </citation>
    <scope>NUCLEOTIDE SEQUENCE [LARGE SCALE GENOMIC DNA]</scope>
    <source>
        <strain evidence="10 11">P2</strain>
    </source>
</reference>
<evidence type="ECO:0000256" key="5">
    <source>
        <dbReference type="ARBA" id="ARBA00022692"/>
    </source>
</evidence>
<evidence type="ECO:0000256" key="6">
    <source>
        <dbReference type="ARBA" id="ARBA00022989"/>
    </source>
</evidence>
<evidence type="ECO:0000313" key="10">
    <source>
        <dbReference type="EMBL" id="WFP16046.1"/>
    </source>
</evidence>
<feature type="transmembrane region" description="Helical" evidence="9">
    <location>
        <begin position="230"/>
        <end position="248"/>
    </location>
</feature>
<evidence type="ECO:0000256" key="2">
    <source>
        <dbReference type="ARBA" id="ARBA00005658"/>
    </source>
</evidence>
<keyword evidence="7 9" id="KW-0472">Membrane</keyword>
<dbReference type="Pfam" id="PF02028">
    <property type="entry name" value="BCCT"/>
    <property type="match status" value="1"/>
</dbReference>
<sequence>MTLARYNEGTPVATNPPSTPEDQQPEQIQRRTHRGPLASQLLSPNRDSAVGLYPHDIHPGLVPGISVDEQRNRFGIDWLISGVVGVLIVGFVTWGVLSPESVGTAASIGFSWAMENIGWLLNLTMILGVFVMVYVAFSRFGRIRLGKDDETPEFSRFSWIAMMFGAGIGVGIFFFGPSEPLAFFLDPAPHTDAAAQNQLNAMIAASGGETEVNRQAIHQGIAQAHYHWGLNAWALYALVGGALAYSSYRRGRVTLLSSAFRSIFGAQTDGVPGKIIDMFAIVATLFGTAATLGLSAIQIGQGVTIISGLGEVGNAVLILIIGILSLGFIISAVSGVARGIRYLSNINITLTLGLVLFVFFTGPLLFLLNLIPSGIMTYAAEFVTMMGKSLSWGPETVEFQSWWTAFYWAWWIAWTPFVGMFIARISRGRTLREFTLATMAVPTMILILAFTVFGGTSIMNSINGVEGFDGSATPEQVLFHMFDLLPLNGVTPYILIVVLAIFFITSADSASVVMGTMSSRGTPSPNKLLVVFWGLCMMGIAVVMLLAGGEDALSGLQNLTILIAMPFSLILILMMVAFLKDLATDPAAIRHNYARTAIKNAVVRGLEEHGDEFELQVRHATDGRGAGADFDSTDEKLTEWYQRTDEDGNEVDYDYGTGEYADGWTPDDDASGTEDSVGTESTTSDEAAPQR</sequence>
<feature type="region of interest" description="Disordered" evidence="8">
    <location>
        <begin position="642"/>
        <end position="691"/>
    </location>
</feature>
<evidence type="ECO:0000256" key="7">
    <source>
        <dbReference type="ARBA" id="ARBA00023136"/>
    </source>
</evidence>
<evidence type="ECO:0000256" key="1">
    <source>
        <dbReference type="ARBA" id="ARBA00004651"/>
    </source>
</evidence>
<dbReference type="PANTHER" id="PTHR30047">
    <property type="entry name" value="HIGH-AFFINITY CHOLINE TRANSPORT PROTEIN-RELATED"/>
    <property type="match status" value="1"/>
</dbReference>
<proteinExistence type="inferred from homology"/>
<feature type="transmembrane region" description="Helical" evidence="9">
    <location>
        <begin position="117"/>
        <end position="137"/>
    </location>
</feature>
<feature type="transmembrane region" description="Helical" evidence="9">
    <location>
        <begin position="157"/>
        <end position="176"/>
    </location>
</feature>
<protein>
    <submittedName>
        <fullName evidence="10">BCCT family transporter</fullName>
    </submittedName>
</protein>
<feature type="transmembrane region" description="Helical" evidence="9">
    <location>
        <begin position="312"/>
        <end position="337"/>
    </location>
</feature>
<accession>A0ABY8H534</accession>
<dbReference type="RefSeq" id="WP_278157213.1">
    <property type="nucleotide sequence ID" value="NZ_CP121252.1"/>
</dbReference>
<feature type="transmembrane region" description="Helical" evidence="9">
    <location>
        <begin position="493"/>
        <end position="516"/>
    </location>
</feature>
<evidence type="ECO:0000256" key="3">
    <source>
        <dbReference type="ARBA" id="ARBA00022448"/>
    </source>
</evidence>
<keyword evidence="3" id="KW-0813">Transport</keyword>
<feature type="compositionally biased region" description="Polar residues" evidence="8">
    <location>
        <begin position="12"/>
        <end position="27"/>
    </location>
</feature>
<gene>
    <name evidence="10" type="ORF">P8192_11695</name>
</gene>
<keyword evidence="5 9" id="KW-0812">Transmembrane</keyword>
<evidence type="ECO:0000256" key="9">
    <source>
        <dbReference type="SAM" id="Phobius"/>
    </source>
</evidence>
<dbReference type="NCBIfam" id="TIGR00842">
    <property type="entry name" value="bcct"/>
    <property type="match status" value="1"/>
</dbReference>
<feature type="transmembrane region" description="Helical" evidence="9">
    <location>
        <begin position="349"/>
        <end position="380"/>
    </location>
</feature>
<feature type="compositionally biased region" description="Polar residues" evidence="8">
    <location>
        <begin position="673"/>
        <end position="685"/>
    </location>
</feature>
<feature type="region of interest" description="Disordered" evidence="8">
    <location>
        <begin position="1"/>
        <end position="42"/>
    </location>
</feature>
<feature type="transmembrane region" description="Helical" evidence="9">
    <location>
        <begin position="559"/>
        <end position="579"/>
    </location>
</feature>
<organism evidence="10 11">
    <name type="scientific">Citricoccus muralis</name>
    <dbReference type="NCBI Taxonomy" id="169134"/>
    <lineage>
        <taxon>Bacteria</taxon>
        <taxon>Bacillati</taxon>
        <taxon>Actinomycetota</taxon>
        <taxon>Actinomycetes</taxon>
        <taxon>Micrococcales</taxon>
        <taxon>Micrococcaceae</taxon>
        <taxon>Citricoccus</taxon>
    </lineage>
</organism>
<feature type="transmembrane region" description="Helical" evidence="9">
    <location>
        <begin position="78"/>
        <end position="97"/>
    </location>
</feature>
<dbReference type="Proteomes" id="UP001219037">
    <property type="component" value="Chromosome"/>
</dbReference>
<name>A0ABY8H534_9MICC</name>
<dbReference type="InterPro" id="IPR000060">
    <property type="entry name" value="BCCT_transptr"/>
</dbReference>
<evidence type="ECO:0000256" key="8">
    <source>
        <dbReference type="SAM" id="MobiDB-lite"/>
    </source>
</evidence>
<keyword evidence="6 9" id="KW-1133">Transmembrane helix</keyword>
<dbReference type="EMBL" id="CP121252">
    <property type="protein sequence ID" value="WFP16046.1"/>
    <property type="molecule type" value="Genomic_DNA"/>
</dbReference>
<evidence type="ECO:0000313" key="11">
    <source>
        <dbReference type="Proteomes" id="UP001219037"/>
    </source>
</evidence>
<comment type="similarity">
    <text evidence="2">Belongs to the BCCT transporter (TC 2.A.15) family.</text>
</comment>
<feature type="transmembrane region" description="Helical" evidence="9">
    <location>
        <begin position="278"/>
        <end position="300"/>
    </location>
</feature>